<dbReference type="Proteomes" id="UP000222542">
    <property type="component" value="Unassembled WGS sequence"/>
</dbReference>
<protein>
    <submittedName>
        <fullName evidence="5">SUMO-conjugating enzyme SCE1</fullName>
    </submittedName>
</protein>
<dbReference type="InterPro" id="IPR051556">
    <property type="entry name" value="N-term/lysine_N-AcTrnsfr"/>
</dbReference>
<dbReference type="AlphaFoldDB" id="A0A2G3AJB6"/>
<dbReference type="Gene3D" id="3.10.110.10">
    <property type="entry name" value="Ubiquitin Conjugating Enzyme"/>
    <property type="match status" value="1"/>
</dbReference>
<evidence type="ECO:0000313" key="6">
    <source>
        <dbReference type="Proteomes" id="UP000222542"/>
    </source>
</evidence>
<dbReference type="InterPro" id="IPR016135">
    <property type="entry name" value="UBQ-conjugating_enzyme/RWD"/>
</dbReference>
<keyword evidence="6" id="KW-1185">Reference proteome</keyword>
<dbReference type="InterPro" id="IPR016181">
    <property type="entry name" value="Acyl_CoA_acyltransferase"/>
</dbReference>
<dbReference type="Pfam" id="PF00179">
    <property type="entry name" value="UQ_con"/>
    <property type="match status" value="1"/>
</dbReference>
<feature type="active site" description="Glycyl thioester intermediate" evidence="3">
    <location>
        <position position="121"/>
    </location>
</feature>
<reference evidence="5 6" key="2">
    <citation type="journal article" date="2017" name="Genome Biol.">
        <title>New reference genome sequences of hot pepper reveal the massive evolution of plant disease-resistance genes by retroduplication.</title>
        <authorList>
            <person name="Kim S."/>
            <person name="Park J."/>
            <person name="Yeom S.I."/>
            <person name="Kim Y.M."/>
            <person name="Seo E."/>
            <person name="Kim K.T."/>
            <person name="Kim M.S."/>
            <person name="Lee J.M."/>
            <person name="Cheong K."/>
            <person name="Shin H.S."/>
            <person name="Kim S.B."/>
            <person name="Han K."/>
            <person name="Lee J."/>
            <person name="Park M."/>
            <person name="Lee H.A."/>
            <person name="Lee H.Y."/>
            <person name="Lee Y."/>
            <person name="Oh S."/>
            <person name="Lee J.H."/>
            <person name="Choi E."/>
            <person name="Choi E."/>
            <person name="Lee S.E."/>
            <person name="Jeon J."/>
            <person name="Kim H."/>
            <person name="Choi G."/>
            <person name="Song H."/>
            <person name="Lee J."/>
            <person name="Lee S.C."/>
            <person name="Kwon J.K."/>
            <person name="Lee H.Y."/>
            <person name="Koo N."/>
            <person name="Hong Y."/>
            <person name="Kim R.W."/>
            <person name="Kang W.H."/>
            <person name="Huh J.H."/>
            <person name="Kang B.C."/>
            <person name="Yang T.J."/>
            <person name="Lee Y.H."/>
            <person name="Bennetzen J.L."/>
            <person name="Choi D."/>
        </authorList>
    </citation>
    <scope>NUCLEOTIDE SEQUENCE [LARGE SCALE GENOMIC DNA]</scope>
    <source>
        <strain evidence="6">cv. CM334</strain>
    </source>
</reference>
<dbReference type="Gramene" id="PHT94335">
    <property type="protein sequence ID" value="PHT94335"/>
    <property type="gene ID" value="T459_02217"/>
</dbReference>
<dbReference type="GO" id="GO:0008080">
    <property type="term" value="F:N-acetyltransferase activity"/>
    <property type="evidence" value="ECO:0000318"/>
    <property type="project" value="GO_Central"/>
</dbReference>
<dbReference type="InterPro" id="IPR000182">
    <property type="entry name" value="GNAT_dom"/>
</dbReference>
<evidence type="ECO:0000259" key="4">
    <source>
        <dbReference type="PROSITE" id="PS51186"/>
    </source>
</evidence>
<dbReference type="SUPFAM" id="SSF55729">
    <property type="entry name" value="Acyl-CoA N-acyltransferases (Nat)"/>
    <property type="match status" value="1"/>
</dbReference>
<keyword evidence="2" id="KW-0833">Ubl conjugation pathway</keyword>
<dbReference type="PROSITE" id="PS00183">
    <property type="entry name" value="UBC_1"/>
    <property type="match status" value="1"/>
</dbReference>
<evidence type="ECO:0000313" key="5">
    <source>
        <dbReference type="EMBL" id="PHT94335.1"/>
    </source>
</evidence>
<dbReference type="Pfam" id="PF00583">
    <property type="entry name" value="Acetyltransf_1"/>
    <property type="match status" value="1"/>
</dbReference>
<dbReference type="EMBL" id="AYRZ02000001">
    <property type="protein sequence ID" value="PHT94335.1"/>
    <property type="molecule type" value="Genomic_DNA"/>
</dbReference>
<comment type="caution">
    <text evidence="5">The sequence shown here is derived from an EMBL/GenBank/DDBJ whole genome shotgun (WGS) entry which is preliminary data.</text>
</comment>
<dbReference type="PROSITE" id="PS51186">
    <property type="entry name" value="GNAT"/>
    <property type="match status" value="1"/>
</dbReference>
<evidence type="ECO:0000256" key="1">
    <source>
        <dbReference type="ARBA" id="ARBA00022679"/>
    </source>
</evidence>
<reference evidence="5 6" key="1">
    <citation type="journal article" date="2014" name="Nat. Genet.">
        <title>Genome sequence of the hot pepper provides insights into the evolution of pungency in Capsicum species.</title>
        <authorList>
            <person name="Kim S."/>
            <person name="Park M."/>
            <person name="Yeom S.I."/>
            <person name="Kim Y.M."/>
            <person name="Lee J.M."/>
            <person name="Lee H.A."/>
            <person name="Seo E."/>
            <person name="Choi J."/>
            <person name="Cheong K."/>
            <person name="Kim K.T."/>
            <person name="Jung K."/>
            <person name="Lee G.W."/>
            <person name="Oh S.K."/>
            <person name="Bae C."/>
            <person name="Kim S.B."/>
            <person name="Lee H.Y."/>
            <person name="Kim S.Y."/>
            <person name="Kim M.S."/>
            <person name="Kang B.C."/>
            <person name="Jo Y.D."/>
            <person name="Yang H.B."/>
            <person name="Jeong H.J."/>
            <person name="Kang W.H."/>
            <person name="Kwon J.K."/>
            <person name="Shin C."/>
            <person name="Lim J.Y."/>
            <person name="Park J.H."/>
            <person name="Huh J.H."/>
            <person name="Kim J.S."/>
            <person name="Kim B.D."/>
            <person name="Cohen O."/>
            <person name="Paran I."/>
            <person name="Suh M.C."/>
            <person name="Lee S.B."/>
            <person name="Kim Y.K."/>
            <person name="Shin Y."/>
            <person name="Noh S.J."/>
            <person name="Park J."/>
            <person name="Seo Y.S."/>
            <person name="Kwon S.Y."/>
            <person name="Kim H.A."/>
            <person name="Park J.M."/>
            <person name="Kim H.J."/>
            <person name="Choi S.B."/>
            <person name="Bosland P.W."/>
            <person name="Reeves G."/>
            <person name="Jo S.H."/>
            <person name="Lee B.W."/>
            <person name="Cho H.T."/>
            <person name="Choi H.S."/>
            <person name="Lee M.S."/>
            <person name="Yu Y."/>
            <person name="Do Choi Y."/>
            <person name="Park B.S."/>
            <person name="van Deynze A."/>
            <person name="Ashrafi H."/>
            <person name="Hill T."/>
            <person name="Kim W.T."/>
            <person name="Pai H.S."/>
            <person name="Ahn H.K."/>
            <person name="Yeam I."/>
            <person name="Giovannoni J.J."/>
            <person name="Rose J.K."/>
            <person name="Sorensen I."/>
            <person name="Lee S.J."/>
            <person name="Kim R.W."/>
            <person name="Choi I.Y."/>
            <person name="Choi B.S."/>
            <person name="Lim J.S."/>
            <person name="Lee Y.H."/>
            <person name="Choi D."/>
        </authorList>
    </citation>
    <scope>NUCLEOTIDE SEQUENCE [LARGE SCALE GENOMIC DNA]</scope>
    <source>
        <strain evidence="6">cv. CM334</strain>
    </source>
</reference>
<evidence type="ECO:0000256" key="2">
    <source>
        <dbReference type="ARBA" id="ARBA00022786"/>
    </source>
</evidence>
<dbReference type="PANTHER" id="PTHR42919">
    <property type="entry name" value="N-ALPHA-ACETYLTRANSFERASE"/>
    <property type="match status" value="1"/>
</dbReference>
<dbReference type="Gene3D" id="3.40.630.30">
    <property type="match status" value="1"/>
</dbReference>
<organism evidence="5 6">
    <name type="scientific">Capsicum annuum</name>
    <name type="common">Capsicum pepper</name>
    <dbReference type="NCBI Taxonomy" id="4072"/>
    <lineage>
        <taxon>Eukaryota</taxon>
        <taxon>Viridiplantae</taxon>
        <taxon>Streptophyta</taxon>
        <taxon>Embryophyta</taxon>
        <taxon>Tracheophyta</taxon>
        <taxon>Spermatophyta</taxon>
        <taxon>Magnoliopsida</taxon>
        <taxon>eudicotyledons</taxon>
        <taxon>Gunneridae</taxon>
        <taxon>Pentapetalae</taxon>
        <taxon>asterids</taxon>
        <taxon>lamiids</taxon>
        <taxon>Solanales</taxon>
        <taxon>Solanaceae</taxon>
        <taxon>Solanoideae</taxon>
        <taxon>Capsiceae</taxon>
        <taxon>Capsicum</taxon>
    </lineage>
</organism>
<dbReference type="CDD" id="cd04301">
    <property type="entry name" value="NAT_SF"/>
    <property type="match status" value="1"/>
</dbReference>
<gene>
    <name evidence="5" type="ORF">T459_02217</name>
</gene>
<evidence type="ECO:0000256" key="3">
    <source>
        <dbReference type="PROSITE-ProRule" id="PRU10133"/>
    </source>
</evidence>
<keyword evidence="1" id="KW-0808">Transferase</keyword>
<sequence length="472" mass="52994">MPENYAFGRRPPVPLWNQEIKIVIGEPMEFNLSVLTEMALSQSRDSSSSSGRWPRTILGGLELDEAAQKCLYMTISDQIDWEGGYYPLTIHFSEDYLTKPPKCKFSAGFFHPNIYLSGTVCLSILNEDSVRGLCCFFVLFFCSVTVFNEYDVYDYSLTSPNILPFFYVLPPPITEQYPPLPLSIMGVGGREVAISLDRVRYKNIMQLKKINTAIFLARYNDKYYTDSIVSGDFTRLPYYNDICVGLIAYSLEKKEGGPLRVYIIILGVLAPYHGLGTGTKLLNYILDLCAKQNLGLVEFIGHWYECRQAQTPTEENATTSLKCPPTIAAQEFLGQRTSNPEFLSIVLIGAPVDYLRAYVSDLGDHRALEKLRRILRLLTSLKVVSVFLAPARDPTPLSLLPFGRIKVLELRGSDLSISAARGLLELKHTLEKLICHNSTSLQLLPAVEALDLSRNKFSSAEVYQIEASGSWI</sequence>
<dbReference type="STRING" id="4072.A0A2G3AJB6"/>
<dbReference type="PANTHER" id="PTHR42919:SF37">
    <property type="entry name" value="N-ACETYLTRANSFERASE SAN ISOFORM X1-RELATED"/>
    <property type="match status" value="1"/>
</dbReference>
<proteinExistence type="predicted"/>
<dbReference type="SUPFAM" id="SSF54495">
    <property type="entry name" value="UBC-like"/>
    <property type="match status" value="1"/>
</dbReference>
<dbReference type="GO" id="GO:0007064">
    <property type="term" value="P:mitotic sister chromatid cohesion"/>
    <property type="evidence" value="ECO:0000318"/>
    <property type="project" value="GO_Central"/>
</dbReference>
<dbReference type="GO" id="GO:0031415">
    <property type="term" value="C:NatA complex"/>
    <property type="evidence" value="ECO:0000318"/>
    <property type="project" value="GO_Central"/>
</dbReference>
<feature type="domain" description="N-acetyltransferase" evidence="4">
    <location>
        <begin position="194"/>
        <end position="373"/>
    </location>
</feature>
<name>A0A2G3AJB6_CAPAN</name>
<dbReference type="InterPro" id="IPR000608">
    <property type="entry name" value="UBC"/>
</dbReference>
<accession>A0A2G3AJB6</accession>
<dbReference type="InterPro" id="IPR023313">
    <property type="entry name" value="UBQ-conjugating_AS"/>
</dbReference>